<evidence type="ECO:0000259" key="1">
    <source>
        <dbReference type="Pfam" id="PF25484"/>
    </source>
</evidence>
<proteinExistence type="predicted"/>
<dbReference type="AlphaFoldDB" id="A0A444RJR6"/>
<dbReference type="InterPro" id="IPR057229">
    <property type="entry name" value="DUF7907"/>
</dbReference>
<dbReference type="Pfam" id="PF25484">
    <property type="entry name" value="DUF7907"/>
    <property type="match status" value="1"/>
</dbReference>
<dbReference type="EMBL" id="RSDZ01000220">
    <property type="protein sequence ID" value="RXG41359.1"/>
    <property type="molecule type" value="Genomic_DNA"/>
</dbReference>
<accession>A0A444RJR6</accession>
<evidence type="ECO:0000313" key="2">
    <source>
        <dbReference type="EMBL" id="RXG41359.1"/>
    </source>
</evidence>
<organism evidence="2 3">
    <name type="scientific">Verticillium dahliae</name>
    <name type="common">Verticillium wilt</name>
    <dbReference type="NCBI Taxonomy" id="27337"/>
    <lineage>
        <taxon>Eukaryota</taxon>
        <taxon>Fungi</taxon>
        <taxon>Dikarya</taxon>
        <taxon>Ascomycota</taxon>
        <taxon>Pezizomycotina</taxon>
        <taxon>Sordariomycetes</taxon>
        <taxon>Hypocreomycetidae</taxon>
        <taxon>Glomerellales</taxon>
        <taxon>Plectosphaerellaceae</taxon>
        <taxon>Verticillium</taxon>
    </lineage>
</organism>
<protein>
    <recommendedName>
        <fullName evidence="1">DUF7907 domain-containing protein</fullName>
    </recommendedName>
</protein>
<name>A0A444RJR6_VERDA</name>
<dbReference type="Proteomes" id="UP000288725">
    <property type="component" value="Chromosome 8"/>
</dbReference>
<reference evidence="2 3" key="1">
    <citation type="submission" date="2018-12" db="EMBL/GenBank/DDBJ databases">
        <title>Genome of Verticillium dahliae isolate Getta Getta.</title>
        <authorList>
            <person name="Gardiner D.M."/>
        </authorList>
    </citation>
    <scope>NUCLEOTIDE SEQUENCE [LARGE SCALE GENOMIC DNA]</scope>
    <source>
        <strain evidence="2 3">Getta Getta</strain>
    </source>
</reference>
<comment type="caution">
    <text evidence="2">The sequence shown here is derived from an EMBL/GenBank/DDBJ whole genome shotgun (WGS) entry which is preliminary data.</text>
</comment>
<evidence type="ECO:0000313" key="3">
    <source>
        <dbReference type="Proteomes" id="UP000288725"/>
    </source>
</evidence>
<sequence>MIALARSERSSPAIVRHCDIEREGRREATALSAPDSDVVPREWWNDRDRGYTSQGEPSLRLYITSSSFAWARQALTNMRNTAFLVGLAGLTSASPLAVRQTSYPQKSTSSGFTLVVNVTNPAADFCESINHYTLSSIHVGAGQALAAISTGSARVWYVNGTQQEISESKGTVVTDGGTPPFPNGIDIAEAEDSVSAVRVDAGDGTKGVQLTSGSEPYAYLTAPVIGSYVVCNESVPYYQGRKFLLLKHAETEINEKGESESNIPEDCVAIRLVPQCAKLADLPAGAIASHQFVNEVGCYDDVASIDWSK</sequence>
<feature type="domain" description="DUF7907" evidence="1">
    <location>
        <begin position="109"/>
        <end position="276"/>
    </location>
</feature>
<gene>
    <name evidence="2" type="ORF">VDGE_06258</name>
</gene>